<evidence type="ECO:0000256" key="4">
    <source>
        <dbReference type="ARBA" id="ARBA00022777"/>
    </source>
</evidence>
<name>A0A426TYZ6_9CHLR</name>
<keyword evidence="2" id="KW-0808">Transferase</keyword>
<dbReference type="InterPro" id="IPR050660">
    <property type="entry name" value="NEK_Ser/Thr_kinase"/>
</dbReference>
<evidence type="ECO:0000256" key="5">
    <source>
        <dbReference type="ARBA" id="ARBA00022840"/>
    </source>
</evidence>
<keyword evidence="4 9" id="KW-0418">Kinase</keyword>
<dbReference type="Proteomes" id="UP000280307">
    <property type="component" value="Unassembled WGS sequence"/>
</dbReference>
<dbReference type="CDD" id="cd14014">
    <property type="entry name" value="STKc_PknB_like"/>
    <property type="match status" value="1"/>
</dbReference>
<reference evidence="9 10" key="1">
    <citation type="submission" date="2018-12" db="EMBL/GenBank/DDBJ databases">
        <title>Genome Sequence of Candidatus Viridilinea halotolerans isolated from saline sulfide-rich spring.</title>
        <authorList>
            <person name="Grouzdev D.S."/>
            <person name="Burganskaya E.I."/>
            <person name="Krutkina M.S."/>
            <person name="Sukhacheva M.V."/>
            <person name="Gorlenko V.M."/>
        </authorList>
    </citation>
    <scope>NUCLEOTIDE SEQUENCE [LARGE SCALE GENOMIC DNA]</scope>
    <source>
        <strain evidence="9">Chok-6</strain>
    </source>
</reference>
<evidence type="ECO:0000259" key="8">
    <source>
        <dbReference type="PROSITE" id="PS50011"/>
    </source>
</evidence>
<feature type="non-terminal residue" evidence="9">
    <location>
        <position position="427"/>
    </location>
</feature>
<dbReference type="EMBL" id="RSAS01000456">
    <property type="protein sequence ID" value="RRR71347.1"/>
    <property type="molecule type" value="Genomic_DNA"/>
</dbReference>
<gene>
    <name evidence="9" type="ORF">EI684_11710</name>
</gene>
<keyword evidence="9" id="KW-0723">Serine/threonine-protein kinase</keyword>
<evidence type="ECO:0000256" key="6">
    <source>
        <dbReference type="SAM" id="MobiDB-lite"/>
    </source>
</evidence>
<dbReference type="Gene3D" id="1.10.510.10">
    <property type="entry name" value="Transferase(Phosphotransferase) domain 1"/>
    <property type="match status" value="1"/>
</dbReference>
<feature type="region of interest" description="Disordered" evidence="6">
    <location>
        <begin position="376"/>
        <end position="427"/>
    </location>
</feature>
<evidence type="ECO:0000256" key="7">
    <source>
        <dbReference type="SAM" id="Phobius"/>
    </source>
</evidence>
<dbReference type="GO" id="GO:0005524">
    <property type="term" value="F:ATP binding"/>
    <property type="evidence" value="ECO:0007669"/>
    <property type="project" value="UniProtKB-KW"/>
</dbReference>
<keyword evidence="7" id="KW-0812">Transmembrane</keyword>
<feature type="transmembrane region" description="Helical" evidence="7">
    <location>
        <begin position="313"/>
        <end position="333"/>
    </location>
</feature>
<dbReference type="SMART" id="SM00220">
    <property type="entry name" value="S_TKc"/>
    <property type="match status" value="1"/>
</dbReference>
<dbReference type="AlphaFoldDB" id="A0A426TYZ6"/>
<evidence type="ECO:0000256" key="1">
    <source>
        <dbReference type="ARBA" id="ARBA00012513"/>
    </source>
</evidence>
<dbReference type="InterPro" id="IPR011009">
    <property type="entry name" value="Kinase-like_dom_sf"/>
</dbReference>
<dbReference type="SUPFAM" id="SSF56112">
    <property type="entry name" value="Protein kinase-like (PK-like)"/>
    <property type="match status" value="1"/>
</dbReference>
<dbReference type="Pfam" id="PF00069">
    <property type="entry name" value="Pkinase"/>
    <property type="match status" value="1"/>
</dbReference>
<proteinExistence type="predicted"/>
<feature type="compositionally biased region" description="Low complexity" evidence="6">
    <location>
        <begin position="384"/>
        <end position="401"/>
    </location>
</feature>
<keyword evidence="7" id="KW-0472">Membrane</keyword>
<accession>A0A426TYZ6</accession>
<dbReference type="PANTHER" id="PTHR43671">
    <property type="entry name" value="SERINE/THREONINE-PROTEIN KINASE NEK"/>
    <property type="match status" value="1"/>
</dbReference>
<keyword evidence="3" id="KW-0547">Nucleotide-binding</keyword>
<evidence type="ECO:0000256" key="3">
    <source>
        <dbReference type="ARBA" id="ARBA00022741"/>
    </source>
</evidence>
<evidence type="ECO:0000313" key="9">
    <source>
        <dbReference type="EMBL" id="RRR71347.1"/>
    </source>
</evidence>
<comment type="caution">
    <text evidence="9">The sequence shown here is derived from an EMBL/GenBank/DDBJ whole genome shotgun (WGS) entry which is preliminary data.</text>
</comment>
<dbReference type="PANTHER" id="PTHR43671:SF13">
    <property type="entry name" value="SERINE_THREONINE-PROTEIN KINASE NEK2"/>
    <property type="match status" value="1"/>
</dbReference>
<protein>
    <recommendedName>
        <fullName evidence="1">non-specific serine/threonine protein kinase</fullName>
        <ecNumber evidence="1">2.7.11.1</ecNumber>
    </recommendedName>
</protein>
<dbReference type="PROSITE" id="PS50011">
    <property type="entry name" value="PROTEIN_KINASE_DOM"/>
    <property type="match status" value="1"/>
</dbReference>
<keyword evidence="5" id="KW-0067">ATP-binding</keyword>
<evidence type="ECO:0000313" key="10">
    <source>
        <dbReference type="Proteomes" id="UP000280307"/>
    </source>
</evidence>
<dbReference type="EC" id="2.7.11.1" evidence="1"/>
<dbReference type="InterPro" id="IPR008271">
    <property type="entry name" value="Ser/Thr_kinase_AS"/>
</dbReference>
<feature type="compositionally biased region" description="Low complexity" evidence="6">
    <location>
        <begin position="412"/>
        <end position="427"/>
    </location>
</feature>
<dbReference type="PROSITE" id="PS00108">
    <property type="entry name" value="PROTEIN_KINASE_ST"/>
    <property type="match status" value="1"/>
</dbReference>
<dbReference type="InterPro" id="IPR000719">
    <property type="entry name" value="Prot_kinase_dom"/>
</dbReference>
<dbReference type="GO" id="GO:0004674">
    <property type="term" value="F:protein serine/threonine kinase activity"/>
    <property type="evidence" value="ECO:0007669"/>
    <property type="project" value="UniProtKB-KW"/>
</dbReference>
<keyword evidence="7" id="KW-1133">Transmembrane helix</keyword>
<feature type="domain" description="Protein kinase" evidence="8">
    <location>
        <begin position="16"/>
        <end position="296"/>
    </location>
</feature>
<sequence>MGTTYPRGTIIGPYEIVSLMPSGKGGMGAVYLARPRPKYAAGSPPLVALKMAYGSHNDFLKYEIEHMERMSHPNILRVLPIPYVGTNHGRPVFIAKAEPDNPKSPFYIVVEYMRGGSIEQLLKQRKRLTPSEAVEIASQVAAGLEHIHSYNVIHLDIKDSNILLRKPLSRFGAHKPEVVISDFGISWSTDRRQLATVYGSQFYTAPERAAGGPPHPQNDIFSLGALLYEMLVGRPPFTSVVVPGTQIMEHSRPSVLNPQVSPDLERVIMKALATEPAYRYQNIQQFQADLANLPKITRPGRVRLPLLQGTREYLIIGLSSVAVLLLALILTVVSLNASIAELEEGHVATTSTAVVMPTATAANLNVLEVEASATVSIPDPPTATPAAGRPTSTSISGGPSSVDSATAPGSRATSTTIPPTNTAAPTP</sequence>
<evidence type="ECO:0000256" key="2">
    <source>
        <dbReference type="ARBA" id="ARBA00022679"/>
    </source>
</evidence>
<organism evidence="9 10">
    <name type="scientific">Candidatus Viridilinea halotolerans</name>
    <dbReference type="NCBI Taxonomy" id="2491704"/>
    <lineage>
        <taxon>Bacteria</taxon>
        <taxon>Bacillati</taxon>
        <taxon>Chloroflexota</taxon>
        <taxon>Chloroflexia</taxon>
        <taxon>Chloroflexales</taxon>
        <taxon>Chloroflexineae</taxon>
        <taxon>Oscillochloridaceae</taxon>
        <taxon>Candidatus Viridilinea</taxon>
    </lineage>
</organism>